<dbReference type="RefSeq" id="WP_036816872.1">
    <property type="nucleotide sequence ID" value="NZ_JGVO01000048.1"/>
</dbReference>
<evidence type="ECO:0000256" key="2">
    <source>
        <dbReference type="ARBA" id="ARBA00005254"/>
    </source>
</evidence>
<dbReference type="InterPro" id="IPR001753">
    <property type="entry name" value="Enoyl-CoA_hydra/iso"/>
</dbReference>
<keyword evidence="3" id="KW-0576">Peroxisome</keyword>
<comment type="similarity">
    <text evidence="2">Belongs to the enoyl-CoA hydratase/isomerase family.</text>
</comment>
<dbReference type="InterPro" id="IPR051053">
    <property type="entry name" value="ECH/Chromodomain_protein"/>
</dbReference>
<dbReference type="Gene3D" id="3.90.226.10">
    <property type="entry name" value="2-enoyl-CoA Hydratase, Chain A, domain 1"/>
    <property type="match status" value="1"/>
</dbReference>
<gene>
    <name evidence="5" type="ORF">C9I98_04320</name>
</gene>
<comment type="caution">
    <text evidence="5">The sequence shown here is derived from an EMBL/GenBank/DDBJ whole genome shotgun (WGS) entry which is preliminary data.</text>
</comment>
<organism evidence="5 6">
    <name type="scientific">Photobacterium sanctipauli</name>
    <dbReference type="NCBI Taxonomy" id="1342794"/>
    <lineage>
        <taxon>Bacteria</taxon>
        <taxon>Pseudomonadati</taxon>
        <taxon>Pseudomonadota</taxon>
        <taxon>Gammaproteobacteria</taxon>
        <taxon>Vibrionales</taxon>
        <taxon>Vibrionaceae</taxon>
        <taxon>Photobacterium</taxon>
    </lineage>
</organism>
<dbReference type="PANTHER" id="PTHR43684">
    <property type="match status" value="1"/>
</dbReference>
<protein>
    <submittedName>
        <fullName evidence="5">Enoyl-CoA hydratase</fullName>
    </submittedName>
</protein>
<dbReference type="Proteomes" id="UP000241771">
    <property type="component" value="Unassembled WGS sequence"/>
</dbReference>
<accession>A0A2T3NY04</accession>
<dbReference type="PANTHER" id="PTHR43684:SF1">
    <property type="entry name" value="ENOYL-COA DELTA ISOMERASE 2"/>
    <property type="match status" value="1"/>
</dbReference>
<proteinExistence type="inferred from homology"/>
<reference evidence="5 6" key="1">
    <citation type="submission" date="2018-01" db="EMBL/GenBank/DDBJ databases">
        <title>Whole genome sequencing of Histamine producing bacteria.</title>
        <authorList>
            <person name="Butler K."/>
        </authorList>
    </citation>
    <scope>NUCLEOTIDE SEQUENCE [LARGE SCALE GENOMIC DNA]</scope>
    <source>
        <strain evidence="5 6">DSM 100436</strain>
    </source>
</reference>
<dbReference type="GO" id="GO:0004165">
    <property type="term" value="F:delta(3)-delta(2)-enoyl-CoA isomerase activity"/>
    <property type="evidence" value="ECO:0007669"/>
    <property type="project" value="UniProtKB-ARBA"/>
</dbReference>
<dbReference type="InterPro" id="IPR029045">
    <property type="entry name" value="ClpP/crotonase-like_dom_sf"/>
</dbReference>
<dbReference type="AlphaFoldDB" id="A0A2T3NY04"/>
<evidence type="ECO:0000313" key="6">
    <source>
        <dbReference type="Proteomes" id="UP000241771"/>
    </source>
</evidence>
<sequence length="247" mass="27181">MNKAIQHHHERHVLYVKINRPEAKNALNQTMYEKLAIAIEQADSAKEVRAIVLTGLPGIFCGGNDIKDFVAMAEGMADFAGGRFMKALINCDTPLVAAIDGPAIGIGTTMLQFFDFIYCSPKALFKTPFVPLGLCPEMASSVQLAKIIGHRKAKSMLLLGEAMDAPEALKLGFINAISDDPEQAATKCANTISQLPPKAMRVTKSMLTSPERDKLLKLIKRENEQLMHQIRQPEAKKAFNAFLEKDN</sequence>
<dbReference type="InterPro" id="IPR014748">
    <property type="entry name" value="Enoyl-CoA_hydra_C"/>
</dbReference>
<evidence type="ECO:0000313" key="5">
    <source>
        <dbReference type="EMBL" id="PSW21183.1"/>
    </source>
</evidence>
<dbReference type="CDD" id="cd06558">
    <property type="entry name" value="crotonase-like"/>
    <property type="match status" value="1"/>
</dbReference>
<comment type="subcellular location">
    <subcellularLocation>
        <location evidence="1">Peroxisome</location>
    </subcellularLocation>
</comment>
<dbReference type="EMBL" id="PYMA01000002">
    <property type="protein sequence ID" value="PSW21183.1"/>
    <property type="molecule type" value="Genomic_DNA"/>
</dbReference>
<evidence type="ECO:0000256" key="3">
    <source>
        <dbReference type="ARBA" id="ARBA00023140"/>
    </source>
</evidence>
<dbReference type="Gene3D" id="1.10.12.10">
    <property type="entry name" value="Lyase 2-enoyl-coa Hydratase, Chain A, domain 2"/>
    <property type="match status" value="1"/>
</dbReference>
<keyword evidence="4" id="KW-0413">Isomerase</keyword>
<evidence type="ECO:0000256" key="1">
    <source>
        <dbReference type="ARBA" id="ARBA00004275"/>
    </source>
</evidence>
<dbReference type="OrthoDB" id="9797151at2"/>
<name>A0A2T3NY04_9GAMM</name>
<dbReference type="SUPFAM" id="SSF52096">
    <property type="entry name" value="ClpP/crotonase"/>
    <property type="match status" value="1"/>
</dbReference>
<keyword evidence="6" id="KW-1185">Reference proteome</keyword>
<evidence type="ECO:0000256" key="4">
    <source>
        <dbReference type="ARBA" id="ARBA00023235"/>
    </source>
</evidence>
<dbReference type="Pfam" id="PF00378">
    <property type="entry name" value="ECH_1"/>
    <property type="match status" value="1"/>
</dbReference>